<name>A0A409WZN7_PSICY</name>
<dbReference type="Proteomes" id="UP000283269">
    <property type="component" value="Unassembled WGS sequence"/>
</dbReference>
<comment type="caution">
    <text evidence="1">The sequence shown here is derived from an EMBL/GenBank/DDBJ whole genome shotgun (WGS) entry which is preliminary data.</text>
</comment>
<protein>
    <submittedName>
        <fullName evidence="1">Uncharacterized protein</fullName>
    </submittedName>
</protein>
<reference evidence="1 2" key="1">
    <citation type="journal article" date="2018" name="Evol. Lett.">
        <title>Horizontal gene cluster transfer increased hallucinogenic mushroom diversity.</title>
        <authorList>
            <person name="Reynolds H.T."/>
            <person name="Vijayakumar V."/>
            <person name="Gluck-Thaler E."/>
            <person name="Korotkin H.B."/>
            <person name="Matheny P.B."/>
            <person name="Slot J.C."/>
        </authorList>
    </citation>
    <scope>NUCLEOTIDE SEQUENCE [LARGE SCALE GENOMIC DNA]</scope>
    <source>
        <strain evidence="1 2">2631</strain>
    </source>
</reference>
<evidence type="ECO:0000313" key="1">
    <source>
        <dbReference type="EMBL" id="PPQ83993.1"/>
    </source>
</evidence>
<sequence>MGPTETLIYNLLGVVMQILPVQKIAHFDFANLYIEAKVAIDGTDLSGTTALSHCFSTKPSFELEYAQLLYDAGGDVNRRNRYSAAVASEMVTVFDHTGREKASTALESMVEICD</sequence>
<dbReference type="AlphaFoldDB" id="A0A409WZN7"/>
<gene>
    <name evidence="1" type="ORF">CVT25_000539</name>
</gene>
<dbReference type="Gene3D" id="1.25.40.20">
    <property type="entry name" value="Ankyrin repeat-containing domain"/>
    <property type="match status" value="1"/>
</dbReference>
<evidence type="ECO:0000313" key="2">
    <source>
        <dbReference type="Proteomes" id="UP000283269"/>
    </source>
</evidence>
<dbReference type="InParanoid" id="A0A409WZN7"/>
<accession>A0A409WZN7</accession>
<dbReference type="OrthoDB" id="432970at2759"/>
<keyword evidence="2" id="KW-1185">Reference proteome</keyword>
<dbReference type="InterPro" id="IPR036770">
    <property type="entry name" value="Ankyrin_rpt-contain_sf"/>
</dbReference>
<dbReference type="EMBL" id="NHYD01002942">
    <property type="protein sequence ID" value="PPQ83993.1"/>
    <property type="molecule type" value="Genomic_DNA"/>
</dbReference>
<proteinExistence type="predicted"/>
<dbReference type="STRING" id="93625.A0A409WZN7"/>
<organism evidence="1 2">
    <name type="scientific">Psilocybe cyanescens</name>
    <dbReference type="NCBI Taxonomy" id="93625"/>
    <lineage>
        <taxon>Eukaryota</taxon>
        <taxon>Fungi</taxon>
        <taxon>Dikarya</taxon>
        <taxon>Basidiomycota</taxon>
        <taxon>Agaricomycotina</taxon>
        <taxon>Agaricomycetes</taxon>
        <taxon>Agaricomycetidae</taxon>
        <taxon>Agaricales</taxon>
        <taxon>Agaricineae</taxon>
        <taxon>Strophariaceae</taxon>
        <taxon>Psilocybe</taxon>
    </lineage>
</organism>